<dbReference type="SMART" id="SM00858">
    <property type="entry name" value="SAF"/>
    <property type="match status" value="1"/>
</dbReference>
<gene>
    <name evidence="6" type="primary">flgA</name>
    <name evidence="6" type="ORF">E2L08_16180</name>
</gene>
<comment type="subcellular location">
    <subcellularLocation>
        <location evidence="1 4">Periplasm</location>
    </subcellularLocation>
</comment>
<dbReference type="NCBIfam" id="TIGR03170">
    <property type="entry name" value="flgA_cterm"/>
    <property type="match status" value="1"/>
</dbReference>
<feature type="signal peptide" evidence="4">
    <location>
        <begin position="1"/>
        <end position="17"/>
    </location>
</feature>
<dbReference type="Gene3D" id="2.30.30.760">
    <property type="match status" value="1"/>
</dbReference>
<name>A0A4V3B855_9RHOB</name>
<keyword evidence="7" id="KW-1185">Reference proteome</keyword>
<comment type="caution">
    <text evidence="6">The sequence shown here is derived from an EMBL/GenBank/DDBJ whole genome shotgun (WGS) entry which is preliminary data.</text>
</comment>
<protein>
    <recommendedName>
        <fullName evidence="4">Flagella basal body P-ring formation protein FlgA</fullName>
    </recommendedName>
</protein>
<dbReference type="RefSeq" id="WP_133398135.1">
    <property type="nucleotide sequence ID" value="NZ_SNAA01000028.1"/>
</dbReference>
<comment type="similarity">
    <text evidence="4">Belongs to the FlgA family.</text>
</comment>
<dbReference type="Proteomes" id="UP000295701">
    <property type="component" value="Unassembled WGS sequence"/>
</dbReference>
<accession>A0A4V3B855</accession>
<dbReference type="AlphaFoldDB" id="A0A4V3B855"/>
<dbReference type="PANTHER" id="PTHR36307:SF1">
    <property type="entry name" value="FLAGELLA BASAL BODY P-RING FORMATION PROTEIN FLGA"/>
    <property type="match status" value="1"/>
</dbReference>
<dbReference type="InterPro" id="IPR013974">
    <property type="entry name" value="SAF"/>
</dbReference>
<keyword evidence="6" id="KW-0969">Cilium</keyword>
<evidence type="ECO:0000256" key="1">
    <source>
        <dbReference type="ARBA" id="ARBA00004418"/>
    </source>
</evidence>
<keyword evidence="4" id="KW-1005">Bacterial flagellum biogenesis</keyword>
<keyword evidence="3 4" id="KW-0574">Periplasm</keyword>
<dbReference type="PANTHER" id="PTHR36307">
    <property type="entry name" value="FLAGELLA BASAL BODY P-RING FORMATION PROTEIN FLGA"/>
    <property type="match status" value="1"/>
</dbReference>
<proteinExistence type="inferred from homology"/>
<dbReference type="OrthoDB" id="7619725at2"/>
<keyword evidence="6" id="KW-0282">Flagellum</keyword>
<comment type="function">
    <text evidence="4">Involved in the assembly process of the P-ring formation. It may associate with FlgF on the rod constituting a structure essential for the P-ring assembly or may act as a modulator protein for the P-ring assembly.</text>
</comment>
<feature type="domain" description="SAF" evidence="5">
    <location>
        <begin position="17"/>
        <end position="75"/>
    </location>
</feature>
<reference evidence="6 7" key="1">
    <citation type="submission" date="2019-03" db="EMBL/GenBank/DDBJ databases">
        <title>Primorskyibacter sp. SS33 isolated from sediments.</title>
        <authorList>
            <person name="Xunke S."/>
        </authorList>
    </citation>
    <scope>NUCLEOTIDE SEQUENCE [LARGE SCALE GENOMIC DNA]</scope>
    <source>
        <strain evidence="6 7">SS33</strain>
    </source>
</reference>
<dbReference type="InterPro" id="IPR039246">
    <property type="entry name" value="Flagellar_FlgA"/>
</dbReference>
<dbReference type="Pfam" id="PF13144">
    <property type="entry name" value="ChapFlgA"/>
    <property type="match status" value="1"/>
</dbReference>
<dbReference type="EMBL" id="SNAA01000028">
    <property type="protein sequence ID" value="TDL74209.1"/>
    <property type="molecule type" value="Genomic_DNA"/>
</dbReference>
<dbReference type="CDD" id="cd11614">
    <property type="entry name" value="SAF_CpaB_FlgA_like"/>
    <property type="match status" value="1"/>
</dbReference>
<sequence>MRGLLALALLLATPAAADTLVAARTIRAQALLGPADLAILPGDLPGALARPSEAVGLEARVTLYAGRPIRPGDIGPPAIVERNQIVTMIFEAPGMRIVADARALDRAGVGDRVRAMNLGSRSTVVGTVTEAGTIVVGGGAS</sequence>
<keyword evidence="2 4" id="KW-0732">Signal</keyword>
<evidence type="ECO:0000256" key="4">
    <source>
        <dbReference type="RuleBase" id="RU362063"/>
    </source>
</evidence>
<organism evidence="6 7">
    <name type="scientific">Palleronia sediminis</name>
    <dbReference type="NCBI Taxonomy" id="2547833"/>
    <lineage>
        <taxon>Bacteria</taxon>
        <taxon>Pseudomonadati</taxon>
        <taxon>Pseudomonadota</taxon>
        <taxon>Alphaproteobacteria</taxon>
        <taxon>Rhodobacterales</taxon>
        <taxon>Roseobacteraceae</taxon>
        <taxon>Palleronia</taxon>
    </lineage>
</organism>
<evidence type="ECO:0000256" key="3">
    <source>
        <dbReference type="ARBA" id="ARBA00022764"/>
    </source>
</evidence>
<feature type="chain" id="PRO_5020955547" description="Flagella basal body P-ring formation protein FlgA" evidence="4">
    <location>
        <begin position="18"/>
        <end position="141"/>
    </location>
</feature>
<evidence type="ECO:0000256" key="2">
    <source>
        <dbReference type="ARBA" id="ARBA00022729"/>
    </source>
</evidence>
<evidence type="ECO:0000313" key="6">
    <source>
        <dbReference type="EMBL" id="TDL74209.1"/>
    </source>
</evidence>
<dbReference type="GO" id="GO:0044780">
    <property type="term" value="P:bacterial-type flagellum assembly"/>
    <property type="evidence" value="ECO:0007669"/>
    <property type="project" value="InterPro"/>
</dbReference>
<evidence type="ECO:0000259" key="5">
    <source>
        <dbReference type="SMART" id="SM00858"/>
    </source>
</evidence>
<evidence type="ECO:0000313" key="7">
    <source>
        <dbReference type="Proteomes" id="UP000295701"/>
    </source>
</evidence>
<keyword evidence="6" id="KW-0966">Cell projection</keyword>
<dbReference type="GO" id="GO:0042597">
    <property type="term" value="C:periplasmic space"/>
    <property type="evidence" value="ECO:0007669"/>
    <property type="project" value="UniProtKB-SubCell"/>
</dbReference>
<dbReference type="InterPro" id="IPR017585">
    <property type="entry name" value="SAF_FlgA"/>
</dbReference>